<comment type="caution">
    <text evidence="1">The sequence shown here is derived from an EMBL/GenBank/DDBJ whole genome shotgun (WGS) entry which is preliminary data.</text>
</comment>
<dbReference type="AlphaFoldDB" id="A0AAD4TBF2"/>
<reference evidence="1" key="1">
    <citation type="submission" date="2022-04" db="EMBL/GenBank/DDBJ databases">
        <title>A functionally conserved STORR gene fusion in Papaver species that diverged 16.8 million years ago.</title>
        <authorList>
            <person name="Catania T."/>
        </authorList>
    </citation>
    <scope>NUCLEOTIDE SEQUENCE</scope>
    <source>
        <strain evidence="1">S-188037</strain>
    </source>
</reference>
<keyword evidence="2" id="KW-1185">Reference proteome</keyword>
<evidence type="ECO:0000313" key="1">
    <source>
        <dbReference type="EMBL" id="KAI3947067.1"/>
    </source>
</evidence>
<accession>A0AAD4TBF2</accession>
<sequence length="50" mass="5784">VGLVFEDAEMLVVVDMSCWYGMEMKFAVELSCRWWLCKMNVTVCIGDDTE</sequence>
<protein>
    <submittedName>
        <fullName evidence="1">Uncharacterized protein</fullName>
    </submittedName>
</protein>
<dbReference type="Proteomes" id="UP001202328">
    <property type="component" value="Unassembled WGS sequence"/>
</dbReference>
<organism evidence="1 2">
    <name type="scientific">Papaver atlanticum</name>
    <dbReference type="NCBI Taxonomy" id="357466"/>
    <lineage>
        <taxon>Eukaryota</taxon>
        <taxon>Viridiplantae</taxon>
        <taxon>Streptophyta</taxon>
        <taxon>Embryophyta</taxon>
        <taxon>Tracheophyta</taxon>
        <taxon>Spermatophyta</taxon>
        <taxon>Magnoliopsida</taxon>
        <taxon>Ranunculales</taxon>
        <taxon>Papaveraceae</taxon>
        <taxon>Papaveroideae</taxon>
        <taxon>Papaver</taxon>
    </lineage>
</organism>
<dbReference type="EMBL" id="JAJJMB010003602">
    <property type="protein sequence ID" value="KAI3947067.1"/>
    <property type="molecule type" value="Genomic_DNA"/>
</dbReference>
<gene>
    <name evidence="1" type="ORF">MKW98_026994</name>
</gene>
<evidence type="ECO:0000313" key="2">
    <source>
        <dbReference type="Proteomes" id="UP001202328"/>
    </source>
</evidence>
<name>A0AAD4TBF2_9MAGN</name>
<proteinExistence type="predicted"/>
<feature type="non-terminal residue" evidence="1">
    <location>
        <position position="50"/>
    </location>
</feature>